<dbReference type="Proteomes" id="UP000274822">
    <property type="component" value="Unassembled WGS sequence"/>
</dbReference>
<evidence type="ECO:0000313" key="2">
    <source>
        <dbReference type="Proteomes" id="UP000274822"/>
    </source>
</evidence>
<dbReference type="Gene3D" id="2.130.10.10">
    <property type="entry name" value="YVTN repeat-like/Quinoprotein amine dehydrogenase"/>
    <property type="match status" value="3"/>
</dbReference>
<dbReference type="EMBL" id="RBNJ01009929">
    <property type="protein sequence ID" value="RUS26673.1"/>
    <property type="molecule type" value="Genomic_DNA"/>
</dbReference>
<sequence length="429" mass="48540">MFRDCFAQIKTRCRPPSPFPRQMNIDFSDLYKKESGALCLFSPNGAYVATAVQLRLVVRDAQTLQFVGLYDCADAIQHIAWSNDSEYILSASFKKACVEVWSIGDPDWTAKIEEGISGLTAVTWAPDARSVMCFAEYKLRIWNLVTKEASYIQYPKFFDKGYDFRSDNRYFVLAERRENKDYVGIYDCHDWSIVKQFPTETIDMEGLAWSPDGKYIAVRDTPLHYKLLVYAIDGRCLVSYFAYHDNLGIKSIAWAPSGQFLAVGSFDQKVRLLNHYTWNPTAEFEHSSSLKKGNLESDLTEIQQTMQRARLCYHIAEQPYTVPTVRPEGDKSNPKIGVAFCEFNSDGKMLATRNDNMPNTLWIWDLSVLQPVGVLAQQQPVLVAKWNPVVPDILALCTGNGCIYLWNGTMVGAEVVEVPAGRSSGVGWL</sequence>
<dbReference type="Pfam" id="PF00400">
    <property type="entry name" value="WD40"/>
    <property type="match status" value="1"/>
</dbReference>
<accession>A0A433QA64</accession>
<gene>
    <name evidence="1" type="ORF">BC938DRAFT_484279</name>
</gene>
<dbReference type="PANTHER" id="PTHR16220">
    <property type="entry name" value="WD REPEAT PROTEIN 8-RELATED"/>
    <property type="match status" value="1"/>
</dbReference>
<dbReference type="PANTHER" id="PTHR16220:SF0">
    <property type="entry name" value="WD REPEAT-CONTAINING PROTEIN WRAP73"/>
    <property type="match status" value="1"/>
</dbReference>
<dbReference type="SUPFAM" id="SSF50978">
    <property type="entry name" value="WD40 repeat-like"/>
    <property type="match status" value="1"/>
</dbReference>
<protein>
    <submittedName>
        <fullName evidence="1">WD repeat domain 8</fullName>
    </submittedName>
</protein>
<dbReference type="InterPro" id="IPR052778">
    <property type="entry name" value="Centrosome-WD_assoc"/>
</dbReference>
<reference evidence="1 2" key="1">
    <citation type="journal article" date="2018" name="New Phytol.">
        <title>Phylogenomics of Endogonaceae and evolution of mycorrhizas within Mucoromycota.</title>
        <authorList>
            <person name="Chang Y."/>
            <person name="Desiro A."/>
            <person name="Na H."/>
            <person name="Sandor L."/>
            <person name="Lipzen A."/>
            <person name="Clum A."/>
            <person name="Barry K."/>
            <person name="Grigoriev I.V."/>
            <person name="Martin F.M."/>
            <person name="Stajich J.E."/>
            <person name="Smith M.E."/>
            <person name="Bonito G."/>
            <person name="Spatafora J.W."/>
        </authorList>
    </citation>
    <scope>NUCLEOTIDE SEQUENCE [LARGE SCALE GENOMIC DNA]</scope>
    <source>
        <strain evidence="1 2">AD002</strain>
    </source>
</reference>
<dbReference type="GO" id="GO:1990811">
    <property type="term" value="C:MWP complex"/>
    <property type="evidence" value="ECO:0007669"/>
    <property type="project" value="TreeGrafter"/>
</dbReference>
<dbReference type="InterPro" id="IPR036322">
    <property type="entry name" value="WD40_repeat_dom_sf"/>
</dbReference>
<dbReference type="GO" id="GO:1990810">
    <property type="term" value="P:microtubule anchoring at mitotic spindle pole body"/>
    <property type="evidence" value="ECO:0007669"/>
    <property type="project" value="TreeGrafter"/>
</dbReference>
<dbReference type="InterPro" id="IPR001680">
    <property type="entry name" value="WD40_rpt"/>
</dbReference>
<keyword evidence="2" id="KW-1185">Reference proteome</keyword>
<comment type="caution">
    <text evidence="1">The sequence shown here is derived from an EMBL/GenBank/DDBJ whole genome shotgun (WGS) entry which is preliminary data.</text>
</comment>
<organism evidence="1 2">
    <name type="scientific">Jimgerdemannia flammicorona</name>
    <dbReference type="NCBI Taxonomy" id="994334"/>
    <lineage>
        <taxon>Eukaryota</taxon>
        <taxon>Fungi</taxon>
        <taxon>Fungi incertae sedis</taxon>
        <taxon>Mucoromycota</taxon>
        <taxon>Mucoromycotina</taxon>
        <taxon>Endogonomycetes</taxon>
        <taxon>Endogonales</taxon>
        <taxon>Endogonaceae</taxon>
        <taxon>Jimgerdemannia</taxon>
    </lineage>
</organism>
<name>A0A433QA64_9FUNG</name>
<dbReference type="InterPro" id="IPR015943">
    <property type="entry name" value="WD40/YVTN_repeat-like_dom_sf"/>
</dbReference>
<dbReference type="GO" id="GO:0005815">
    <property type="term" value="C:microtubule organizing center"/>
    <property type="evidence" value="ECO:0007669"/>
    <property type="project" value="TreeGrafter"/>
</dbReference>
<evidence type="ECO:0000313" key="1">
    <source>
        <dbReference type="EMBL" id="RUS26673.1"/>
    </source>
</evidence>
<proteinExistence type="predicted"/>
<dbReference type="AlphaFoldDB" id="A0A433QA64"/>
<dbReference type="SMART" id="SM00320">
    <property type="entry name" value="WD40"/>
    <property type="match status" value="3"/>
</dbReference>